<name>A0AAV0NT02_9ROSI</name>
<protein>
    <submittedName>
        <fullName evidence="2">Uncharacterized protein</fullName>
    </submittedName>
</protein>
<keyword evidence="3" id="KW-1185">Reference proteome</keyword>
<reference evidence="2" key="1">
    <citation type="submission" date="2022-08" db="EMBL/GenBank/DDBJ databases">
        <authorList>
            <person name="Gutierrez-Valencia J."/>
        </authorList>
    </citation>
    <scope>NUCLEOTIDE SEQUENCE</scope>
</reference>
<proteinExistence type="predicted"/>
<keyword evidence="1" id="KW-0812">Transmembrane</keyword>
<evidence type="ECO:0000256" key="1">
    <source>
        <dbReference type="SAM" id="Phobius"/>
    </source>
</evidence>
<sequence>MWKILWTMGGRWMVSSTISISLYEWLLFPPCSPFLIAFPMGPFVKIYVGYVIGLSPLYAYVGRVGFGLRDCRGFSLPNRTRLVLLWM</sequence>
<feature type="transmembrane region" description="Helical" evidence="1">
    <location>
        <begin position="34"/>
        <end position="59"/>
    </location>
</feature>
<organism evidence="2 3">
    <name type="scientific">Linum tenue</name>
    <dbReference type="NCBI Taxonomy" id="586396"/>
    <lineage>
        <taxon>Eukaryota</taxon>
        <taxon>Viridiplantae</taxon>
        <taxon>Streptophyta</taxon>
        <taxon>Embryophyta</taxon>
        <taxon>Tracheophyta</taxon>
        <taxon>Spermatophyta</taxon>
        <taxon>Magnoliopsida</taxon>
        <taxon>eudicotyledons</taxon>
        <taxon>Gunneridae</taxon>
        <taxon>Pentapetalae</taxon>
        <taxon>rosids</taxon>
        <taxon>fabids</taxon>
        <taxon>Malpighiales</taxon>
        <taxon>Linaceae</taxon>
        <taxon>Linum</taxon>
    </lineage>
</organism>
<dbReference type="Proteomes" id="UP001154282">
    <property type="component" value="Unassembled WGS sequence"/>
</dbReference>
<dbReference type="EMBL" id="CAMGYJ010000008">
    <property type="protein sequence ID" value="CAI0461748.1"/>
    <property type="molecule type" value="Genomic_DNA"/>
</dbReference>
<evidence type="ECO:0000313" key="2">
    <source>
        <dbReference type="EMBL" id="CAI0461748.1"/>
    </source>
</evidence>
<gene>
    <name evidence="2" type="ORF">LITE_LOCUS35083</name>
</gene>
<dbReference type="AlphaFoldDB" id="A0AAV0NT02"/>
<evidence type="ECO:0000313" key="3">
    <source>
        <dbReference type="Proteomes" id="UP001154282"/>
    </source>
</evidence>
<keyword evidence="1" id="KW-1133">Transmembrane helix</keyword>
<comment type="caution">
    <text evidence="2">The sequence shown here is derived from an EMBL/GenBank/DDBJ whole genome shotgun (WGS) entry which is preliminary data.</text>
</comment>
<accession>A0AAV0NT02</accession>
<keyword evidence="1" id="KW-0472">Membrane</keyword>